<dbReference type="PROSITE" id="PS50977">
    <property type="entry name" value="HTH_TETR_2"/>
    <property type="match status" value="1"/>
</dbReference>
<evidence type="ECO:0000313" key="7">
    <source>
        <dbReference type="Proteomes" id="UP000239710"/>
    </source>
</evidence>
<evidence type="ECO:0000256" key="1">
    <source>
        <dbReference type="ARBA" id="ARBA00023015"/>
    </source>
</evidence>
<feature type="domain" description="HTH tetR-type" evidence="5">
    <location>
        <begin position="22"/>
        <end position="82"/>
    </location>
</feature>
<keyword evidence="1" id="KW-0805">Transcription regulation</keyword>
<dbReference type="PANTHER" id="PTHR30055">
    <property type="entry name" value="HTH-TYPE TRANSCRIPTIONAL REGULATOR RUTR"/>
    <property type="match status" value="1"/>
</dbReference>
<dbReference type="InterPro" id="IPR009057">
    <property type="entry name" value="Homeodomain-like_sf"/>
</dbReference>
<name>A0ABX5BPJ1_9XANT</name>
<protein>
    <submittedName>
        <fullName evidence="6">TetR/AcrR family transcriptional regulator</fullName>
    </submittedName>
</protein>
<evidence type="ECO:0000259" key="5">
    <source>
        <dbReference type="PROSITE" id="PS50977"/>
    </source>
</evidence>
<keyword evidence="2 4" id="KW-0238">DNA-binding</keyword>
<accession>A0ABX5BPJ1</accession>
<evidence type="ECO:0000256" key="4">
    <source>
        <dbReference type="PROSITE-ProRule" id="PRU00335"/>
    </source>
</evidence>
<sequence>MVTKQQPSPVRPRKLPRQSRAAYTVATLLEAVACLLESEGNERLSTNRVAQRAGVSIGSLYQYFPGKDALIVALCQRERGAFLAEAQAAQQAPDGRGALLQLISAAVRQQLHRPTLARLLDYEQTRPVIASELAPFIVAMSALVGQLLARADIPSQPDTAKAIDDVIAIVRGMVNTAGDRDEHDRAGLEQRIGHAVFGYLGMHPLGPQDPHTTGLSPA</sequence>
<evidence type="ECO:0000313" key="6">
    <source>
        <dbReference type="EMBL" id="PPV05879.1"/>
    </source>
</evidence>
<evidence type="ECO:0000256" key="2">
    <source>
        <dbReference type="ARBA" id="ARBA00023125"/>
    </source>
</evidence>
<evidence type="ECO:0000256" key="3">
    <source>
        <dbReference type="ARBA" id="ARBA00023163"/>
    </source>
</evidence>
<dbReference type="InterPro" id="IPR050109">
    <property type="entry name" value="HTH-type_TetR-like_transc_reg"/>
</dbReference>
<keyword evidence="3" id="KW-0804">Transcription</keyword>
<comment type="caution">
    <text evidence="6">The sequence shown here is derived from an EMBL/GenBank/DDBJ whole genome shotgun (WGS) entry which is preliminary data.</text>
</comment>
<dbReference type="PANTHER" id="PTHR30055:SF234">
    <property type="entry name" value="HTH-TYPE TRANSCRIPTIONAL REGULATOR BETI"/>
    <property type="match status" value="1"/>
</dbReference>
<organism evidence="6 7">
    <name type="scientific">Xanthomonas bromi</name>
    <dbReference type="NCBI Taxonomy" id="56449"/>
    <lineage>
        <taxon>Bacteria</taxon>
        <taxon>Pseudomonadati</taxon>
        <taxon>Pseudomonadota</taxon>
        <taxon>Gammaproteobacteria</taxon>
        <taxon>Lysobacterales</taxon>
        <taxon>Lysobacteraceae</taxon>
        <taxon>Xanthomonas</taxon>
    </lineage>
</organism>
<reference evidence="6 7" key="1">
    <citation type="submission" date="2016-08" db="EMBL/GenBank/DDBJ databases">
        <title>Evolution of the type three secretion system and type three effector repertoires in Xanthomonas.</title>
        <authorList>
            <person name="Merda D."/>
            <person name="Briand M."/>
            <person name="Bosis E."/>
            <person name="Rousseau C."/>
            <person name="Portier P."/>
            <person name="Jacques M.-A."/>
            <person name="Fischer-Le Saux M."/>
        </authorList>
    </citation>
    <scope>NUCLEOTIDE SEQUENCE [LARGE SCALE GENOMIC DNA]</scope>
    <source>
        <strain evidence="6 7">CFBP1976</strain>
    </source>
</reference>
<dbReference type="PRINTS" id="PR00455">
    <property type="entry name" value="HTHTETR"/>
</dbReference>
<feature type="DNA-binding region" description="H-T-H motif" evidence="4">
    <location>
        <begin position="45"/>
        <end position="64"/>
    </location>
</feature>
<dbReference type="EMBL" id="MDCE01000022">
    <property type="protein sequence ID" value="PPV05879.1"/>
    <property type="molecule type" value="Genomic_DNA"/>
</dbReference>
<dbReference type="InterPro" id="IPR001647">
    <property type="entry name" value="HTH_TetR"/>
</dbReference>
<dbReference type="SUPFAM" id="SSF46689">
    <property type="entry name" value="Homeodomain-like"/>
    <property type="match status" value="1"/>
</dbReference>
<dbReference type="Gene3D" id="1.10.357.10">
    <property type="entry name" value="Tetracycline Repressor, domain 2"/>
    <property type="match status" value="1"/>
</dbReference>
<dbReference type="Pfam" id="PF00440">
    <property type="entry name" value="TetR_N"/>
    <property type="match status" value="1"/>
</dbReference>
<dbReference type="Proteomes" id="UP000239710">
    <property type="component" value="Unassembled WGS sequence"/>
</dbReference>
<gene>
    <name evidence="6" type="ORF">XbrCFBP1976_14770</name>
</gene>
<proteinExistence type="predicted"/>
<keyword evidence="7" id="KW-1185">Reference proteome</keyword>